<dbReference type="EMBL" id="QEAN01000635">
    <property type="protein sequence ID" value="TPX31108.1"/>
    <property type="molecule type" value="Genomic_DNA"/>
</dbReference>
<dbReference type="Proteomes" id="UP000320475">
    <property type="component" value="Unassembled WGS sequence"/>
</dbReference>
<feature type="compositionally biased region" description="Acidic residues" evidence="1">
    <location>
        <begin position="471"/>
        <end position="485"/>
    </location>
</feature>
<evidence type="ECO:0000313" key="3">
    <source>
        <dbReference type="EMBL" id="TPX49745.1"/>
    </source>
</evidence>
<dbReference type="InterPro" id="IPR009053">
    <property type="entry name" value="Prefoldin"/>
</dbReference>
<proteinExistence type="predicted"/>
<evidence type="ECO:0000313" key="4">
    <source>
        <dbReference type="Proteomes" id="UP000317494"/>
    </source>
</evidence>
<dbReference type="Proteomes" id="UP000317494">
    <property type="component" value="Unassembled WGS sequence"/>
</dbReference>
<feature type="region of interest" description="Disordered" evidence="1">
    <location>
        <begin position="502"/>
        <end position="560"/>
    </location>
</feature>
<protein>
    <submittedName>
        <fullName evidence="3">Uncharacterized protein</fullName>
    </submittedName>
</protein>
<comment type="caution">
    <text evidence="3">The sequence shown here is derived from an EMBL/GenBank/DDBJ whole genome shotgun (WGS) entry which is preliminary data.</text>
</comment>
<feature type="region of interest" description="Disordered" evidence="1">
    <location>
        <begin position="403"/>
        <end position="424"/>
    </location>
</feature>
<keyword evidence="4" id="KW-1185">Reference proteome</keyword>
<name>A0A507DEK0_9FUNG</name>
<feature type="region of interest" description="Disordered" evidence="1">
    <location>
        <begin position="320"/>
        <end position="346"/>
    </location>
</feature>
<feature type="region of interest" description="Disordered" evidence="1">
    <location>
        <begin position="452"/>
        <end position="485"/>
    </location>
</feature>
<feature type="compositionally biased region" description="Polar residues" evidence="1">
    <location>
        <begin position="335"/>
        <end position="346"/>
    </location>
</feature>
<dbReference type="VEuPathDB" id="FungiDB:SeMB42_g07814"/>
<dbReference type="OrthoDB" id="433124at2759"/>
<feature type="compositionally biased region" description="Acidic residues" evidence="1">
    <location>
        <begin position="512"/>
        <end position="522"/>
    </location>
</feature>
<sequence>MPHLVELLQKNRLDLLIASHRAILSKWLALEAEVQQFIELMLDALRGRHIRIPYGQTAYFPTLLNDASTIMVNVGDGVYVETQVKYAKLMLARRVHFIRKTIHEIEAKIQRFEQMQPDHTLPPPNPVNKPAAVSSHVSKVLETQPLFTPEFFEKIKDTLNVRYYEMDQDDLKDRPGLRSAGIQQGTVDGETFMDIREEYTHEADVRYAPPEAIREEMKRDKQKELHNRQTPEAKKQQESFLGEILAVESPHDTGTISSPASVFTQVMDKHVSFVRGDVAPPDLRPDHCKASSHPTVASNTDQITIKAPADINFVMSSSSSSISTNSITEDASLKPDSSISSIELPSTNSKPLKSAIKYTAPINPTNPNHLNKTSSSNQSVINARQTLAAQTILRQKDQIIKTKVLEKELPPPPPIQAKSEEYSTNDWSNQVLTDRDLVALSEQFQQIPASLVGGIPSSKRKSRKNSNSLDSDSDSYDDDDDDDDDMEMVNRIQDELAEYETAYSDQVIWADNDSENASDGEPADWKPEVKEPPKLKWSASTSNSEDDVATSTESGLAKPAVSRFKLQRMNKLDS</sequence>
<dbReference type="AlphaFoldDB" id="A0A507DEK0"/>
<organism evidence="3 5">
    <name type="scientific">Synchytrium endobioticum</name>
    <dbReference type="NCBI Taxonomy" id="286115"/>
    <lineage>
        <taxon>Eukaryota</taxon>
        <taxon>Fungi</taxon>
        <taxon>Fungi incertae sedis</taxon>
        <taxon>Chytridiomycota</taxon>
        <taxon>Chytridiomycota incertae sedis</taxon>
        <taxon>Chytridiomycetes</taxon>
        <taxon>Synchytriales</taxon>
        <taxon>Synchytriaceae</taxon>
        <taxon>Synchytrium</taxon>
    </lineage>
</organism>
<dbReference type="SUPFAM" id="SSF46579">
    <property type="entry name" value="Prefoldin"/>
    <property type="match status" value="1"/>
</dbReference>
<evidence type="ECO:0000256" key="1">
    <source>
        <dbReference type="SAM" id="MobiDB-lite"/>
    </source>
</evidence>
<dbReference type="Gene3D" id="1.10.287.370">
    <property type="match status" value="1"/>
</dbReference>
<dbReference type="EMBL" id="QEAM01000028">
    <property type="protein sequence ID" value="TPX49745.1"/>
    <property type="molecule type" value="Genomic_DNA"/>
</dbReference>
<evidence type="ECO:0000313" key="5">
    <source>
        <dbReference type="Proteomes" id="UP000320475"/>
    </source>
</evidence>
<dbReference type="Pfam" id="PF02996">
    <property type="entry name" value="Prefoldin"/>
    <property type="match status" value="1"/>
</dbReference>
<dbReference type="InterPro" id="IPR004127">
    <property type="entry name" value="Prefoldin_subunit_alpha"/>
</dbReference>
<evidence type="ECO:0000313" key="2">
    <source>
        <dbReference type="EMBL" id="TPX31108.1"/>
    </source>
</evidence>
<gene>
    <name evidence="3" type="ORF">SeLEV6574_g01300</name>
    <name evidence="2" type="ORF">SeMB42_g07814</name>
</gene>
<feature type="compositionally biased region" description="Polar residues" evidence="1">
    <location>
        <begin position="538"/>
        <end position="554"/>
    </location>
</feature>
<reference evidence="4 5" key="1">
    <citation type="journal article" date="2019" name="Sci. Rep.">
        <title>Comparative genomics of chytrid fungi reveal insights into the obligate biotrophic and pathogenic lifestyle of Synchytrium endobioticum.</title>
        <authorList>
            <person name="van de Vossenberg B.T.L.H."/>
            <person name="Warris S."/>
            <person name="Nguyen H.D.T."/>
            <person name="van Gent-Pelzer M.P.E."/>
            <person name="Joly D.L."/>
            <person name="van de Geest H.C."/>
            <person name="Bonants P.J.M."/>
            <person name="Smith D.S."/>
            <person name="Levesque C.A."/>
            <person name="van der Lee T.A.J."/>
        </authorList>
    </citation>
    <scope>NUCLEOTIDE SEQUENCE [LARGE SCALE GENOMIC DNA]</scope>
    <source>
        <strain evidence="3 5">LEV6574</strain>
        <strain evidence="2 4">MB42</strain>
    </source>
</reference>
<feature type="compositionally biased region" description="Basic and acidic residues" evidence="1">
    <location>
        <begin position="523"/>
        <end position="534"/>
    </location>
</feature>
<accession>A0A507DEK0</accession>